<feature type="transmembrane region" description="Helical" evidence="3">
    <location>
        <begin position="791"/>
        <end position="812"/>
    </location>
</feature>
<evidence type="ECO:0000259" key="4">
    <source>
        <dbReference type="PROSITE" id="PS50850"/>
    </source>
</evidence>
<evidence type="ECO:0000313" key="6">
    <source>
        <dbReference type="Proteomes" id="UP000007797"/>
    </source>
</evidence>
<dbReference type="EMBL" id="GL883026">
    <property type="protein sequence ID" value="EGG15055.1"/>
    <property type="molecule type" value="Genomic_DNA"/>
</dbReference>
<feature type="domain" description="Major facilitator superfamily (MFS) profile" evidence="4">
    <location>
        <begin position="436"/>
        <end position="819"/>
    </location>
</feature>
<feature type="transmembrane region" description="Helical" evidence="3">
    <location>
        <begin position="673"/>
        <end position="693"/>
    </location>
</feature>
<feature type="transmembrane region" description="Helical" evidence="3">
    <location>
        <begin position="589"/>
        <end position="609"/>
    </location>
</feature>
<dbReference type="PANTHER" id="PTHR42910:SF1">
    <property type="entry name" value="MAJOR FACILITATOR SUPERFAMILY (MFS) PROFILE DOMAIN-CONTAINING PROTEIN"/>
    <property type="match status" value="1"/>
</dbReference>
<dbReference type="Proteomes" id="UP000007797">
    <property type="component" value="Unassembled WGS sequence"/>
</dbReference>
<feature type="transmembrane region" description="Helical" evidence="3">
    <location>
        <begin position="436"/>
        <end position="455"/>
    </location>
</feature>
<gene>
    <name evidence="5" type="ORF">DFA_09878</name>
</gene>
<feature type="transmembrane region" description="Helical" evidence="3">
    <location>
        <begin position="470"/>
        <end position="490"/>
    </location>
</feature>
<proteinExistence type="predicted"/>
<dbReference type="OMA" id="RINACYM"/>
<dbReference type="GeneID" id="14867473"/>
<feature type="transmembrane region" description="Helical" evidence="3">
    <location>
        <begin position="560"/>
        <end position="583"/>
    </location>
</feature>
<reference evidence="6" key="1">
    <citation type="journal article" date="2011" name="Genome Res.">
        <title>Phylogeny-wide analysis of social amoeba genomes highlights ancient origins for complex intercellular communication.</title>
        <authorList>
            <person name="Heidel A.J."/>
            <person name="Lawal H.M."/>
            <person name="Felder M."/>
            <person name="Schilde C."/>
            <person name="Helps N.R."/>
            <person name="Tunggal B."/>
            <person name="Rivero F."/>
            <person name="John U."/>
            <person name="Schleicher M."/>
            <person name="Eichinger L."/>
            <person name="Platzer M."/>
            <person name="Noegel A.A."/>
            <person name="Schaap P."/>
            <person name="Gloeckner G."/>
        </authorList>
    </citation>
    <scope>NUCLEOTIDE SEQUENCE [LARGE SCALE GENOMIC DNA]</scope>
    <source>
        <strain evidence="6">SH3</strain>
    </source>
</reference>
<dbReference type="OrthoDB" id="2105912at2759"/>
<feature type="transmembrane region" description="Helical" evidence="3">
    <location>
        <begin position="700"/>
        <end position="719"/>
    </location>
</feature>
<keyword evidence="3" id="KW-0472">Membrane</keyword>
<feature type="transmembrane region" description="Helical" evidence="3">
    <location>
        <begin position="527"/>
        <end position="548"/>
    </location>
</feature>
<feature type="region of interest" description="Disordered" evidence="2">
    <location>
        <begin position="189"/>
        <end position="384"/>
    </location>
</feature>
<dbReference type="InterPro" id="IPR036259">
    <property type="entry name" value="MFS_trans_sf"/>
</dbReference>
<dbReference type="AlphaFoldDB" id="F4Q8N6"/>
<keyword evidence="3" id="KW-0812">Transmembrane</keyword>
<feature type="region of interest" description="Disordered" evidence="2">
    <location>
        <begin position="1"/>
        <end position="40"/>
    </location>
</feature>
<dbReference type="SUPFAM" id="SSF103473">
    <property type="entry name" value="MFS general substrate transporter"/>
    <property type="match status" value="1"/>
</dbReference>
<dbReference type="STRING" id="1054147.F4Q8N6"/>
<feature type="compositionally biased region" description="Polar residues" evidence="2">
    <location>
        <begin position="201"/>
        <end position="214"/>
    </location>
</feature>
<evidence type="ECO:0000256" key="1">
    <source>
        <dbReference type="ARBA" id="ARBA00004141"/>
    </source>
</evidence>
<evidence type="ECO:0000256" key="3">
    <source>
        <dbReference type="SAM" id="Phobius"/>
    </source>
</evidence>
<dbReference type="InterPro" id="IPR011701">
    <property type="entry name" value="MFS"/>
</dbReference>
<dbReference type="Gene3D" id="1.20.1250.20">
    <property type="entry name" value="MFS general substrate transporter like domains"/>
    <property type="match status" value="1"/>
</dbReference>
<evidence type="ECO:0000256" key="2">
    <source>
        <dbReference type="SAM" id="MobiDB-lite"/>
    </source>
</evidence>
<feature type="compositionally biased region" description="Low complexity" evidence="2">
    <location>
        <begin position="17"/>
        <end position="34"/>
    </location>
</feature>
<dbReference type="CDD" id="cd17324">
    <property type="entry name" value="MFS_NepI_like"/>
    <property type="match status" value="1"/>
</dbReference>
<feature type="transmembrane region" description="Helical" evidence="3">
    <location>
        <begin position="642"/>
        <end position="661"/>
    </location>
</feature>
<sequence length="875" mass="95665">MMVLEAGDEESSKLLDNHSNSNSNNNNDDSISNNNKDDEIIVDEQIISTIDESTTKLIKDDDNNNQQHQQQIDDSTIVPVFKMSLLDSSSEEDEQDFEIIDEAMKSHKDYNGSSTNLGEAEEEVEEMETKSDSSMGFEDITLEDDTVQEESLQQQQRAKPAASPFKQLLTNKFKSFTHLSTSPGSLFGVNTHNHHHDEDGMSTSPQSKAPTSRSYNDKYHTFPTSPSHSSPNIKLFTNMIQQSGGGGGDKPTPIPTTLPSSMTMASIPRPTSPTQVIPPTIPKNTNQRQPFNQFSNGHNNLLFQSTNNYHKNGGGANNNYNNNNNSSITSTTTLSTTTTMTTTTTGSNNVSNVISSSLSTTNSTTTTTSASTTPDTTVTNFNIPLPPPTPTKILSYITSSSAHHQSVDASTLAQNTLSSLTRPVLSSDTNKISSRILFLLSLSIFFSVSNLYYIHPLLNMVGEEFDQSPTVLSIVTMSVQIGYAFGLLFISILGDVYSKKKLILILSVVTSASLVGVGLSPNIIVMIIFQFLVGATTIIPHIAIPLAVDLTNPAERGGIIGILMSSLFVGLLGARVLSGILGALIGWRILYFVAASTMFLVSILLFIFLPYNPRNQEPIPYHKLLASLVNLVKSNDQLKQTCFIGACIFSTFCILWTTLSFRLNEEPYEYSSGFIGLFGLIGMAGAIAAPIVGKLSDRTNVHLIMVISILICVVGYVLLLTLDSHLIAIIAGIFILDLGVQSCHITNQSRNLKMSETSRSRINACYMASYFIGGSLGSGICGVIYQHWGWSGSSVVALVFLGLAMTCHLMYYKANTTLDNNEYREMDDLNPTPGAPQYIARKMSSPHLLETKQHDHYIELNEDHHDDDHSSYSTH</sequence>
<dbReference type="GO" id="GO:0016020">
    <property type="term" value="C:membrane"/>
    <property type="evidence" value="ECO:0007669"/>
    <property type="project" value="UniProtKB-SubCell"/>
</dbReference>
<dbReference type="GO" id="GO:0022857">
    <property type="term" value="F:transmembrane transporter activity"/>
    <property type="evidence" value="ECO:0007669"/>
    <property type="project" value="InterPro"/>
</dbReference>
<dbReference type="PROSITE" id="PS50850">
    <property type="entry name" value="MFS"/>
    <property type="match status" value="1"/>
</dbReference>
<dbReference type="PANTHER" id="PTHR42910">
    <property type="entry name" value="TRANSPORTER SCO4007-RELATED"/>
    <property type="match status" value="1"/>
</dbReference>
<feature type="transmembrane region" description="Helical" evidence="3">
    <location>
        <begin position="725"/>
        <end position="743"/>
    </location>
</feature>
<feature type="compositionally biased region" description="Low complexity" evidence="2">
    <location>
        <begin position="317"/>
        <end position="380"/>
    </location>
</feature>
<keyword evidence="3" id="KW-1133">Transmembrane helix</keyword>
<dbReference type="Pfam" id="PF07690">
    <property type="entry name" value="MFS_1"/>
    <property type="match status" value="1"/>
</dbReference>
<feature type="compositionally biased region" description="Polar residues" evidence="2">
    <location>
        <begin position="272"/>
        <end position="310"/>
    </location>
</feature>
<feature type="transmembrane region" description="Helical" evidence="3">
    <location>
        <begin position="502"/>
        <end position="521"/>
    </location>
</feature>
<name>F4Q8N6_CACFS</name>
<dbReference type="RefSeq" id="XP_004351775.1">
    <property type="nucleotide sequence ID" value="XM_004351723.1"/>
</dbReference>
<evidence type="ECO:0000313" key="5">
    <source>
        <dbReference type="EMBL" id="EGG15055.1"/>
    </source>
</evidence>
<keyword evidence="6" id="KW-1185">Reference proteome</keyword>
<feature type="transmembrane region" description="Helical" evidence="3">
    <location>
        <begin position="764"/>
        <end position="785"/>
    </location>
</feature>
<feature type="compositionally biased region" description="Polar residues" evidence="2">
    <location>
        <begin position="255"/>
        <end position="264"/>
    </location>
</feature>
<dbReference type="InterPro" id="IPR020846">
    <property type="entry name" value="MFS_dom"/>
</dbReference>
<feature type="compositionally biased region" description="Low complexity" evidence="2">
    <location>
        <begin position="221"/>
        <end position="231"/>
    </location>
</feature>
<organism evidence="5 6">
    <name type="scientific">Cavenderia fasciculata</name>
    <name type="common">Slime mold</name>
    <name type="synonym">Dictyostelium fasciculatum</name>
    <dbReference type="NCBI Taxonomy" id="261658"/>
    <lineage>
        <taxon>Eukaryota</taxon>
        <taxon>Amoebozoa</taxon>
        <taxon>Evosea</taxon>
        <taxon>Eumycetozoa</taxon>
        <taxon>Dictyostelia</taxon>
        <taxon>Acytosteliales</taxon>
        <taxon>Cavenderiaceae</taxon>
        <taxon>Cavenderia</taxon>
    </lineage>
</organism>
<comment type="subcellular location">
    <subcellularLocation>
        <location evidence="1">Membrane</location>
        <topology evidence="1">Multi-pass membrane protein</topology>
    </subcellularLocation>
</comment>
<protein>
    <recommendedName>
        <fullName evidence="4">Major facilitator superfamily (MFS) profile domain-containing protein</fullName>
    </recommendedName>
</protein>
<feature type="region of interest" description="Disordered" evidence="2">
    <location>
        <begin position="108"/>
        <end position="134"/>
    </location>
</feature>
<accession>F4Q8N6</accession>
<dbReference type="KEGG" id="dfa:DFA_09878"/>